<sequence length="146" mass="17407">MFDKPDFTRENFEELLRINNSLRRENSNLLSDIKKYHKDTENFLVDKENFIKDIEMFRGENKELKKELLNNEKRSKNNNGDTKIRPPALNAIYLLSKECYPECEFIAKDFVKKLDSLAKSHDIVYSFQLKTVEAWCTEFKKMDAKQ</sequence>
<protein>
    <submittedName>
        <fullName evidence="2">Uncharacterized protein</fullName>
    </submittedName>
</protein>
<dbReference type="KEGG" id="smar:SM39_3754"/>
<accession>A0AAT9E167</accession>
<proteinExistence type="predicted"/>
<dbReference type="RefSeq" id="WP_041036787.1">
    <property type="nucleotide sequence ID" value="NZ_AP013063.1"/>
</dbReference>
<keyword evidence="1" id="KW-0175">Coiled coil</keyword>
<dbReference type="EMBL" id="AP013063">
    <property type="protein sequence ID" value="BAO35696.1"/>
    <property type="molecule type" value="Genomic_DNA"/>
</dbReference>
<evidence type="ECO:0000313" key="2">
    <source>
        <dbReference type="EMBL" id="BAO35696.1"/>
    </source>
</evidence>
<reference evidence="2" key="1">
    <citation type="journal article" date="2014" name="Genome Biol. Evol.">
        <title>Genome evolution and plasticity of Serratia marcescens, an important multidrug-resistant nosocomial pathogen.</title>
        <authorList>
            <person name="Iguchi A."/>
            <person name="Nagaya Y."/>
            <person name="Pradel E."/>
            <person name="Ooka T."/>
            <person name="Ogura Y."/>
            <person name="Katsura K."/>
            <person name="Kurokawa K."/>
            <person name="Oshima K."/>
            <person name="Hattori M."/>
            <person name="Parkhill J."/>
            <person name="Sebaihia M."/>
            <person name="Coulthurst S.J."/>
            <person name="Gotoh N."/>
            <person name="Thomson N.R."/>
            <person name="Ewbank J.J."/>
            <person name="Hayashi T."/>
        </authorList>
    </citation>
    <scope>NUCLEOTIDE SEQUENCE</scope>
    <source>
        <strain evidence="2">SM39</strain>
    </source>
</reference>
<organism evidence="2">
    <name type="scientific">Serratia marcescens SM39</name>
    <dbReference type="NCBI Taxonomy" id="1334564"/>
    <lineage>
        <taxon>Bacteria</taxon>
        <taxon>Pseudomonadati</taxon>
        <taxon>Pseudomonadota</taxon>
        <taxon>Gammaproteobacteria</taxon>
        <taxon>Enterobacterales</taxon>
        <taxon>Yersiniaceae</taxon>
        <taxon>Serratia</taxon>
    </lineage>
</organism>
<gene>
    <name evidence="2" type="ORF">SM39_3754</name>
</gene>
<feature type="coiled-coil region" evidence="1">
    <location>
        <begin position="19"/>
        <end position="74"/>
    </location>
</feature>
<evidence type="ECO:0000256" key="1">
    <source>
        <dbReference type="SAM" id="Coils"/>
    </source>
</evidence>
<name>A0AAT9E167_SERMA</name>
<dbReference type="AlphaFoldDB" id="A0AAT9E167"/>